<dbReference type="PANTHER" id="PTHR30632:SF16">
    <property type="entry name" value="MOLYBDATE_TUNGSTATE-BINDING PROTEIN WTPA"/>
    <property type="match status" value="1"/>
</dbReference>
<evidence type="ECO:0000256" key="2">
    <source>
        <dbReference type="SAM" id="SignalP"/>
    </source>
</evidence>
<feature type="signal peptide" evidence="2">
    <location>
        <begin position="1"/>
        <end position="26"/>
    </location>
</feature>
<comment type="similarity">
    <text evidence="1">Belongs to the bacterial solute-binding protein 1 family. WtpA subfamily.</text>
</comment>
<name>A0A2U3D861_SULT2</name>
<dbReference type="Gene3D" id="3.40.190.10">
    <property type="entry name" value="Periplasmic binding protein-like II"/>
    <property type="match status" value="2"/>
</dbReference>
<dbReference type="EMBL" id="MPDK01000013">
    <property type="protein sequence ID" value="PWI57439.1"/>
    <property type="molecule type" value="Genomic_DNA"/>
</dbReference>
<feature type="chain" id="PRO_5039054396" description="PBP domain-containing protein" evidence="2">
    <location>
        <begin position="27"/>
        <end position="338"/>
    </location>
</feature>
<reference evidence="3 4" key="1">
    <citation type="submission" date="2016-11" db="EMBL/GenBank/DDBJ databases">
        <title>Comparative genomics of Acidibacillus ferroxidans species.</title>
        <authorList>
            <person name="Oliveira G."/>
            <person name="Nunes G."/>
            <person name="Oliveira R."/>
            <person name="Araujo F."/>
            <person name="Salim A."/>
            <person name="Scholte L."/>
            <person name="Morais D."/>
            <person name="Nancucheo I."/>
            <person name="Johnson D.B."/>
            <person name="Grail B."/>
            <person name="Bittencourt J."/>
            <person name="Valadares R."/>
        </authorList>
    </citation>
    <scope>NUCLEOTIDE SEQUENCE [LARGE SCALE GENOMIC DNA]</scope>
    <source>
        <strain evidence="3 4">Y002</strain>
    </source>
</reference>
<comment type="caution">
    <text evidence="3">The sequence shown here is derived from an EMBL/GenBank/DDBJ whole genome shotgun (WGS) entry which is preliminary data.</text>
</comment>
<dbReference type="PANTHER" id="PTHR30632">
    <property type="entry name" value="MOLYBDATE-BINDING PERIPLASMIC PROTEIN"/>
    <property type="match status" value="1"/>
</dbReference>
<dbReference type="CDD" id="cd13540">
    <property type="entry name" value="PBP2_ModA_WtpA"/>
    <property type="match status" value="1"/>
</dbReference>
<evidence type="ECO:0000313" key="3">
    <source>
        <dbReference type="EMBL" id="PWI57439.1"/>
    </source>
</evidence>
<evidence type="ECO:0008006" key="5">
    <source>
        <dbReference type="Google" id="ProtNLM"/>
    </source>
</evidence>
<evidence type="ECO:0000256" key="1">
    <source>
        <dbReference type="ARBA" id="ARBA00009438"/>
    </source>
</evidence>
<sequence>MTKTITHTFSAFVLSLVLTGCGSQTAAPQSASNPTNSRQTNPLGTANVAYAGSLQLVNDTKVGPAFTRFTGIAYEGRGGGSFGIAHLITSGQITPNVFESVGTAPIRLLQPHFTSYAIGFASSPLVIAYSPVSPFAKTLNAIATGQQPLTRLFSLMENKNFHLGRTNPNTDPQGQAFVMMMQLAEKYEHLPAGTAHKVLGSLENPTQIFSEESILSRLQAGQLDASSAFLSEAIQRHLPYITLPATINFGDPSDQAIYATAHLQLSNGKTITGAPLEIYVTPVRNTPYPKAGLAFMTYLLSKQGLALYQQNGYQLTKPMIYGNKNAIPPSLMHELSLQ</sequence>
<proteinExistence type="inferred from homology"/>
<dbReference type="AlphaFoldDB" id="A0A2U3D861"/>
<gene>
    <name evidence="3" type="ORF">BM613_08655</name>
</gene>
<dbReference type="PROSITE" id="PS51257">
    <property type="entry name" value="PROKAR_LIPOPROTEIN"/>
    <property type="match status" value="1"/>
</dbReference>
<dbReference type="Proteomes" id="UP000245380">
    <property type="component" value="Unassembled WGS sequence"/>
</dbReference>
<accession>A0A2U3D861</accession>
<dbReference type="InterPro" id="IPR050682">
    <property type="entry name" value="ModA/WtpA"/>
</dbReference>
<dbReference type="SUPFAM" id="SSF53850">
    <property type="entry name" value="Periplasmic binding protein-like II"/>
    <property type="match status" value="1"/>
</dbReference>
<keyword evidence="2" id="KW-0732">Signal</keyword>
<organism evidence="3 4">
    <name type="scientific">Sulfoacidibacillus thermotolerans</name>
    <name type="common">Acidibacillus sulfuroxidans</name>
    <dbReference type="NCBI Taxonomy" id="1765684"/>
    <lineage>
        <taxon>Bacteria</taxon>
        <taxon>Bacillati</taxon>
        <taxon>Bacillota</taxon>
        <taxon>Bacilli</taxon>
        <taxon>Bacillales</taxon>
        <taxon>Alicyclobacillaceae</taxon>
        <taxon>Sulfoacidibacillus</taxon>
    </lineage>
</organism>
<keyword evidence="4" id="KW-1185">Reference proteome</keyword>
<evidence type="ECO:0000313" key="4">
    <source>
        <dbReference type="Proteomes" id="UP000245380"/>
    </source>
</evidence>
<protein>
    <recommendedName>
        <fullName evidence="5">PBP domain-containing protein</fullName>
    </recommendedName>
</protein>
<dbReference type="GO" id="GO:0030973">
    <property type="term" value="F:molybdate ion binding"/>
    <property type="evidence" value="ECO:0007669"/>
    <property type="project" value="TreeGrafter"/>
</dbReference>
<dbReference type="GO" id="GO:0015689">
    <property type="term" value="P:molybdate ion transport"/>
    <property type="evidence" value="ECO:0007669"/>
    <property type="project" value="TreeGrafter"/>
</dbReference>
<dbReference type="Pfam" id="PF13531">
    <property type="entry name" value="SBP_bac_11"/>
    <property type="match status" value="1"/>
</dbReference>